<feature type="signal peptide" evidence="2">
    <location>
        <begin position="1"/>
        <end position="18"/>
    </location>
</feature>
<feature type="compositionally biased region" description="Low complexity" evidence="1">
    <location>
        <begin position="87"/>
        <end position="102"/>
    </location>
</feature>
<reference evidence="3" key="1">
    <citation type="journal article" date="2014" name="Int. J. Syst. Evol. Microbiol.">
        <title>Complete genome sequence of Corynebacterium casei LMG S-19264T (=DSM 44701T), isolated from a smear-ripened cheese.</title>
        <authorList>
            <consortium name="US DOE Joint Genome Institute (JGI-PGF)"/>
            <person name="Walter F."/>
            <person name="Albersmeier A."/>
            <person name="Kalinowski J."/>
            <person name="Ruckert C."/>
        </authorList>
    </citation>
    <scope>NUCLEOTIDE SEQUENCE</scope>
    <source>
        <strain evidence="3">VKM Ac-1321</strain>
    </source>
</reference>
<comment type="caution">
    <text evidence="3">The sequence shown here is derived from an EMBL/GenBank/DDBJ whole genome shotgun (WGS) entry which is preliminary data.</text>
</comment>
<keyword evidence="4" id="KW-1185">Reference proteome</keyword>
<sequence>MAWVAAAAGVRTAARAMAETLAVPVAVLPMPAPLVGTAGGADAGWIGTVRESGGGTMPGARWNFGVPPDVCSSELEPREPKEPAPLDEPGSPPAAGAPESDPVMAASPACLASSVAEAVPDFACVSVIN</sequence>
<evidence type="ECO:0008006" key="5">
    <source>
        <dbReference type="Google" id="ProtNLM"/>
    </source>
</evidence>
<organism evidence="3 4">
    <name type="scientific">Dactylosporangium matsuzakiense</name>
    <dbReference type="NCBI Taxonomy" id="53360"/>
    <lineage>
        <taxon>Bacteria</taxon>
        <taxon>Bacillati</taxon>
        <taxon>Actinomycetota</taxon>
        <taxon>Actinomycetes</taxon>
        <taxon>Micromonosporales</taxon>
        <taxon>Micromonosporaceae</taxon>
        <taxon>Dactylosporangium</taxon>
    </lineage>
</organism>
<name>A0A9W6NJV2_9ACTN</name>
<dbReference type="EMBL" id="BSFP01000002">
    <property type="protein sequence ID" value="GLK99066.1"/>
    <property type="molecule type" value="Genomic_DNA"/>
</dbReference>
<evidence type="ECO:0000313" key="3">
    <source>
        <dbReference type="EMBL" id="GLK99066.1"/>
    </source>
</evidence>
<accession>A0A9W6NJV2</accession>
<feature type="compositionally biased region" description="Basic and acidic residues" evidence="1">
    <location>
        <begin position="75"/>
        <end position="84"/>
    </location>
</feature>
<evidence type="ECO:0000313" key="4">
    <source>
        <dbReference type="Proteomes" id="UP001143480"/>
    </source>
</evidence>
<dbReference type="Proteomes" id="UP001143480">
    <property type="component" value="Unassembled WGS sequence"/>
</dbReference>
<feature type="chain" id="PRO_5040974172" description="Secreted protein" evidence="2">
    <location>
        <begin position="19"/>
        <end position="129"/>
    </location>
</feature>
<reference evidence="3" key="2">
    <citation type="submission" date="2023-01" db="EMBL/GenBank/DDBJ databases">
        <authorList>
            <person name="Sun Q."/>
            <person name="Evtushenko L."/>
        </authorList>
    </citation>
    <scope>NUCLEOTIDE SEQUENCE</scope>
    <source>
        <strain evidence="3">VKM Ac-1321</strain>
    </source>
</reference>
<feature type="region of interest" description="Disordered" evidence="1">
    <location>
        <begin position="51"/>
        <end position="103"/>
    </location>
</feature>
<keyword evidence="2" id="KW-0732">Signal</keyword>
<gene>
    <name evidence="3" type="ORF">GCM10017581_008070</name>
</gene>
<evidence type="ECO:0000256" key="1">
    <source>
        <dbReference type="SAM" id="MobiDB-lite"/>
    </source>
</evidence>
<dbReference type="AlphaFoldDB" id="A0A9W6NJV2"/>
<evidence type="ECO:0000256" key="2">
    <source>
        <dbReference type="SAM" id="SignalP"/>
    </source>
</evidence>
<proteinExistence type="predicted"/>
<protein>
    <recommendedName>
        <fullName evidence="5">Secreted protein</fullName>
    </recommendedName>
</protein>